<evidence type="ECO:0000313" key="3">
    <source>
        <dbReference type="Proteomes" id="UP001634394"/>
    </source>
</evidence>
<sequence length="1279" mass="142282">MDKVKEEKREQKQLKSSLVSLRNGSIEDNCSSQVLHCQGTESTDGMSVATTQNDVCAENVIQPNVTRNGEFFNNNVCFVDLSLVEQDTGTLRSTHKNCCSKSCTKENVQKEENHKIDGECEYGSNLELNGNNICIVTDKGVHSQTVTCTECQKLQENMAEDKQGTKHKEPYDFASSCNEIGLIMNSRLDPVIDSIPLMNGDFSGEDNDPTIQYSEPIHNHPVIQNGYDSKALARGHDTVLLMENKVDSLSDSDSESVDASSESADASDLTCSRKLDCTGNGQQVVRPKTGPWHQQSSQKSCKSLRNHHNSTLNGHTSSLTRETASNSCDENKLVDPIQNSLDVHGCFYDRFDRSVPGAHFVGRSLEHSCRPLVVSPEQRARDSESSPCSLDSKCDSALTSAHQSLDLSWNRKWPNHCTCSMCTYSLTHCNSRVGLDFQIMNENKDSSSLAPLALPERDIDSDNSCDMCMGSEESSPLLLSVSENASYLPCEGTQSSQKDNTLEGNEYDDVHKKEYLQNQAIQSDHSEAIGENVEVQYETTNSISSSLESIEDVGDYIETDFPGANRFAMSGDSSSTSSVEEDEGCGSDVAPANNEESDNETIDPLSNQIPESDNGPHGFDQESGSEIAIFGYSPVNSSDLRGYNSSMQESYKQIQPMRPNIIETKGASSTSFKKRECVQSRQQSCVSSGSNESSIVSPGDELEHHLCSSFEVHSTGSAGIPSESSSGSAPSQNVFHFDREFSPPDQVFHDNPIDHSSENVPINYENMTIFQHYHDGHVGEMENSHILVNRTLENNLLGEAVGGYDADDLRGMERRNNLSLGGGSVDSFGSHMSTPSLYLSNFQNDSSNQQEKVFEKLSLEQPFHLACSSDEEENNSHSEQRHDVEEYLRTEENWGFVQCIDGSDDIHVDLTQRFGPYTSAPLHGDASPRKIQMPECIQENSMIVRDEPIYEEIDDMELEMYQAADREDQGISKDNLDSKMCNNVPNKKPQGKFGKGRRRPQQSDVEKVMIWNEYEAYVLQVKQIGTSACGPTAVLNILKAFDFQVDKDEVSQAIVTNTRMEAAPIPYYIFSRSFAGTTSETLLEGIEKLTRGAIKGRFFHFYPPRDVQLLKWLGYWIKKGAVPIATLNLQRGVKPGWTIPDAWHHQMIYGVSSKGVYLTNPLEIVCEEIIMEQLTSDSVLLIRRQDIVNRFRDWCPLNEILKQKDPRWRIMNVLGQVANVLRENCSPLNNAAGFRPQLTSHISIPAVYKAGITLFMRSSADAFEELMSVPELPFKQPAS</sequence>
<evidence type="ECO:0000256" key="1">
    <source>
        <dbReference type="SAM" id="MobiDB-lite"/>
    </source>
</evidence>
<dbReference type="AlphaFoldDB" id="A0ABD3VGE5"/>
<organism evidence="2 3">
    <name type="scientific">Sinanodonta woodiana</name>
    <name type="common">Chinese pond mussel</name>
    <name type="synonym">Anodonta woodiana</name>
    <dbReference type="NCBI Taxonomy" id="1069815"/>
    <lineage>
        <taxon>Eukaryota</taxon>
        <taxon>Metazoa</taxon>
        <taxon>Spiralia</taxon>
        <taxon>Lophotrochozoa</taxon>
        <taxon>Mollusca</taxon>
        <taxon>Bivalvia</taxon>
        <taxon>Autobranchia</taxon>
        <taxon>Heteroconchia</taxon>
        <taxon>Palaeoheterodonta</taxon>
        <taxon>Unionida</taxon>
        <taxon>Unionoidea</taxon>
        <taxon>Unionidae</taxon>
        <taxon>Unioninae</taxon>
        <taxon>Sinanodonta</taxon>
    </lineage>
</organism>
<evidence type="ECO:0000313" key="2">
    <source>
        <dbReference type="EMBL" id="KAL3859603.1"/>
    </source>
</evidence>
<name>A0ABD3VGE5_SINWO</name>
<feature type="region of interest" description="Disordered" evidence="1">
    <location>
        <begin position="975"/>
        <end position="1001"/>
    </location>
</feature>
<comment type="caution">
    <text evidence="2">The sequence shown here is derived from an EMBL/GenBank/DDBJ whole genome shotgun (WGS) entry which is preliminary data.</text>
</comment>
<reference evidence="2 3" key="1">
    <citation type="submission" date="2024-11" db="EMBL/GenBank/DDBJ databases">
        <title>Chromosome-level genome assembly of the freshwater bivalve Anodonta woodiana.</title>
        <authorList>
            <person name="Chen X."/>
        </authorList>
    </citation>
    <scope>NUCLEOTIDE SEQUENCE [LARGE SCALE GENOMIC DNA]</scope>
    <source>
        <strain evidence="2">MN2024</strain>
        <tissue evidence="2">Gills</tissue>
    </source>
</reference>
<dbReference type="Proteomes" id="UP001634394">
    <property type="component" value="Unassembled WGS sequence"/>
</dbReference>
<proteinExistence type="predicted"/>
<dbReference type="EMBL" id="JBJQND010000012">
    <property type="protein sequence ID" value="KAL3859603.1"/>
    <property type="molecule type" value="Genomic_DNA"/>
</dbReference>
<accession>A0ABD3VGE5</accession>
<protein>
    <submittedName>
        <fullName evidence="2">Uncharacterized protein</fullName>
    </submittedName>
</protein>
<gene>
    <name evidence="2" type="ORF">ACJMK2_009817</name>
</gene>
<feature type="compositionally biased region" description="Polar residues" evidence="1">
    <location>
        <begin position="309"/>
        <end position="327"/>
    </location>
</feature>
<feature type="compositionally biased region" description="Polar residues" evidence="1">
    <location>
        <begin position="292"/>
        <end position="301"/>
    </location>
</feature>
<feature type="region of interest" description="Disordered" evidence="1">
    <location>
        <begin position="567"/>
        <end position="623"/>
    </location>
</feature>
<feature type="region of interest" description="Disordered" evidence="1">
    <location>
        <begin position="280"/>
        <end position="327"/>
    </location>
</feature>
<keyword evidence="3" id="KW-1185">Reference proteome</keyword>